<dbReference type="SMART" id="SM00066">
    <property type="entry name" value="GAL4"/>
    <property type="match status" value="1"/>
</dbReference>
<evidence type="ECO:0000256" key="2">
    <source>
        <dbReference type="ARBA" id="ARBA00022723"/>
    </source>
</evidence>
<evidence type="ECO:0000256" key="7">
    <source>
        <dbReference type="ARBA" id="ARBA00023242"/>
    </source>
</evidence>
<dbReference type="SUPFAM" id="SSF57701">
    <property type="entry name" value="Zn2/Cys6 DNA-binding domain"/>
    <property type="match status" value="1"/>
</dbReference>
<evidence type="ECO:0000313" key="11">
    <source>
        <dbReference type="Proteomes" id="UP000701801"/>
    </source>
</evidence>
<dbReference type="CDD" id="cd12148">
    <property type="entry name" value="fungal_TF_MHR"/>
    <property type="match status" value="1"/>
</dbReference>
<dbReference type="CDD" id="cd00067">
    <property type="entry name" value="GAL4"/>
    <property type="match status" value="1"/>
</dbReference>
<organism evidence="10 11">
    <name type="scientific">Hymenoscyphus albidus</name>
    <dbReference type="NCBI Taxonomy" id="595503"/>
    <lineage>
        <taxon>Eukaryota</taxon>
        <taxon>Fungi</taxon>
        <taxon>Dikarya</taxon>
        <taxon>Ascomycota</taxon>
        <taxon>Pezizomycotina</taxon>
        <taxon>Leotiomycetes</taxon>
        <taxon>Helotiales</taxon>
        <taxon>Helotiaceae</taxon>
        <taxon>Hymenoscyphus</taxon>
    </lineage>
</organism>
<dbReference type="OrthoDB" id="4161332at2759"/>
<dbReference type="PANTHER" id="PTHR31313">
    <property type="entry name" value="TY1 ENHANCER ACTIVATOR"/>
    <property type="match status" value="1"/>
</dbReference>
<dbReference type="GO" id="GO:0000981">
    <property type="term" value="F:DNA-binding transcription factor activity, RNA polymerase II-specific"/>
    <property type="evidence" value="ECO:0007669"/>
    <property type="project" value="InterPro"/>
</dbReference>
<dbReference type="PROSITE" id="PS00463">
    <property type="entry name" value="ZN2_CY6_FUNGAL_1"/>
    <property type="match status" value="1"/>
</dbReference>
<feature type="region of interest" description="Disordered" evidence="8">
    <location>
        <begin position="58"/>
        <end position="94"/>
    </location>
</feature>
<accession>A0A9N9Q1Q4</accession>
<dbReference type="Pfam" id="PF04082">
    <property type="entry name" value="Fungal_trans"/>
    <property type="match status" value="1"/>
</dbReference>
<evidence type="ECO:0000256" key="6">
    <source>
        <dbReference type="ARBA" id="ARBA00023163"/>
    </source>
</evidence>
<dbReference type="PANTHER" id="PTHR31313:SF78">
    <property type="entry name" value="TRANSCRIPTION FACTOR DOMAIN-CONTAINING PROTEIN"/>
    <property type="match status" value="1"/>
</dbReference>
<dbReference type="EMBL" id="CAJVRM010000684">
    <property type="protein sequence ID" value="CAG8982678.1"/>
    <property type="molecule type" value="Genomic_DNA"/>
</dbReference>
<keyword evidence="3" id="KW-0862">Zinc</keyword>
<keyword evidence="2" id="KW-0479">Metal-binding</keyword>
<dbReference type="Pfam" id="PF00172">
    <property type="entry name" value="Zn_clus"/>
    <property type="match status" value="1"/>
</dbReference>
<evidence type="ECO:0000256" key="4">
    <source>
        <dbReference type="ARBA" id="ARBA00023015"/>
    </source>
</evidence>
<evidence type="ECO:0000256" key="1">
    <source>
        <dbReference type="ARBA" id="ARBA00004123"/>
    </source>
</evidence>
<dbReference type="GO" id="GO:0006351">
    <property type="term" value="P:DNA-templated transcription"/>
    <property type="evidence" value="ECO:0007669"/>
    <property type="project" value="InterPro"/>
</dbReference>
<name>A0A9N9Q1Q4_9HELO</name>
<dbReference type="Gene3D" id="4.10.240.10">
    <property type="entry name" value="Zn(2)-C6 fungal-type DNA-binding domain"/>
    <property type="match status" value="1"/>
</dbReference>
<dbReference type="GO" id="GO:0003677">
    <property type="term" value="F:DNA binding"/>
    <property type="evidence" value="ECO:0007669"/>
    <property type="project" value="UniProtKB-KW"/>
</dbReference>
<dbReference type="AlphaFoldDB" id="A0A9N9Q1Q4"/>
<proteinExistence type="predicted"/>
<evidence type="ECO:0000256" key="5">
    <source>
        <dbReference type="ARBA" id="ARBA00023125"/>
    </source>
</evidence>
<evidence type="ECO:0000256" key="8">
    <source>
        <dbReference type="SAM" id="MobiDB-lite"/>
    </source>
</evidence>
<comment type="subcellular location">
    <subcellularLocation>
        <location evidence="1">Nucleus</location>
    </subcellularLocation>
</comment>
<gene>
    <name evidence="10" type="ORF">HYALB_00000957</name>
</gene>
<protein>
    <recommendedName>
        <fullName evidence="9">Zn(2)-C6 fungal-type domain-containing protein</fullName>
    </recommendedName>
</protein>
<comment type="caution">
    <text evidence="10">The sequence shown here is derived from an EMBL/GenBank/DDBJ whole genome shotgun (WGS) entry which is preliminary data.</text>
</comment>
<dbReference type="GO" id="GO:0008270">
    <property type="term" value="F:zinc ion binding"/>
    <property type="evidence" value="ECO:0007669"/>
    <property type="project" value="InterPro"/>
</dbReference>
<feature type="compositionally biased region" description="Low complexity" evidence="8">
    <location>
        <begin position="60"/>
        <end position="73"/>
    </location>
</feature>
<dbReference type="InterPro" id="IPR007219">
    <property type="entry name" value="XnlR_reg_dom"/>
</dbReference>
<dbReference type="InterPro" id="IPR001138">
    <property type="entry name" value="Zn2Cys6_DnaBD"/>
</dbReference>
<keyword evidence="5" id="KW-0238">DNA-binding</keyword>
<dbReference type="GO" id="GO:0005634">
    <property type="term" value="C:nucleus"/>
    <property type="evidence" value="ECO:0007669"/>
    <property type="project" value="UniProtKB-SubCell"/>
</dbReference>
<dbReference type="Proteomes" id="UP000701801">
    <property type="component" value="Unassembled WGS sequence"/>
</dbReference>
<sequence>MLVVYQSNSMSTRKRVSQACKLCAIKKVKCDGALPKCGPCVIRSEECEYGISKRRRQFYTPPSNSATSPNPQSRTLNNLSLPPTGPSPSHFISPNGAPLPHLAHRLLSPTFDISPDISKRLFQVYFATIHPMWPLLYKPLHTSLDYTYPSPGIPESLVLAIFSIASCADRADNQGPDLEKSPDNYPEPQVFFEEALNLLQQAPGEDRSRRLLNAFVPSISTCQVLAILALQQHGVAEYTRAALLCNLACGMAIELQLHRVYEPNEPVEREIRSRLWWNLYILEKMMSSEQGRPIILRVEESDCPWPSTSESDEFELMPIQASHNQTNGLSRSNHSVKMQTMSALHTTISLSIILERVHREIYGLAARKNIREDQVAGERTRLLLLQQLRKWESDFEASPLRLDLEEMTSVPAAITNIVIMLTGVIMCNRPFILSWRPGTSDVPFNGHEESPFDICLQAAQNMCSILEKYLERLSWWPCDMVFSIFVAATVLLHHSKQASGEVAVETKGRLKLCIHWLSVLGKSWKTAGARQQLLADLFDLPQSLQQNASNDVPMQQSMNAMQGFSQQQPAGHLTLIPPPGNQIQPPGTNVAGASSQANWSFLKEFGDSTDQFYSWDIELRNLLDAEHKLDAFAFT</sequence>
<evidence type="ECO:0000313" key="10">
    <source>
        <dbReference type="EMBL" id="CAG8982678.1"/>
    </source>
</evidence>
<dbReference type="SMART" id="SM00906">
    <property type="entry name" value="Fungal_trans"/>
    <property type="match status" value="1"/>
</dbReference>
<evidence type="ECO:0000256" key="3">
    <source>
        <dbReference type="ARBA" id="ARBA00022833"/>
    </source>
</evidence>
<dbReference type="InterPro" id="IPR051615">
    <property type="entry name" value="Transcr_Regulatory_Elem"/>
</dbReference>
<dbReference type="PROSITE" id="PS50048">
    <property type="entry name" value="ZN2_CY6_FUNGAL_2"/>
    <property type="match status" value="1"/>
</dbReference>
<dbReference type="InterPro" id="IPR036864">
    <property type="entry name" value="Zn2-C6_fun-type_DNA-bd_sf"/>
</dbReference>
<keyword evidence="6" id="KW-0804">Transcription</keyword>
<evidence type="ECO:0000259" key="9">
    <source>
        <dbReference type="PROSITE" id="PS50048"/>
    </source>
</evidence>
<feature type="domain" description="Zn(2)-C6 fungal-type" evidence="9">
    <location>
        <begin position="19"/>
        <end position="49"/>
    </location>
</feature>
<reference evidence="10" key="1">
    <citation type="submission" date="2021-07" db="EMBL/GenBank/DDBJ databases">
        <authorList>
            <person name="Durling M."/>
        </authorList>
    </citation>
    <scope>NUCLEOTIDE SEQUENCE</scope>
</reference>
<keyword evidence="4" id="KW-0805">Transcription regulation</keyword>
<keyword evidence="11" id="KW-1185">Reference proteome</keyword>
<keyword evidence="7" id="KW-0539">Nucleus</keyword>